<dbReference type="PRINTS" id="PR00700">
    <property type="entry name" value="PRTYPHPHTASE"/>
</dbReference>
<evidence type="ECO:0000313" key="5">
    <source>
        <dbReference type="WBParaSite" id="GPUH_0002671201-mRNA-1"/>
    </source>
</evidence>
<dbReference type="InterPro" id="IPR052782">
    <property type="entry name" value="Oocyte-zygote_transition_reg"/>
</dbReference>
<dbReference type="WBParaSite" id="GPUH_0002671201-mRNA-1">
    <property type="protein sequence ID" value="GPUH_0002671201-mRNA-1"/>
    <property type="gene ID" value="GPUH_0002671201"/>
</dbReference>
<dbReference type="OrthoDB" id="10253954at2759"/>
<keyword evidence="4" id="KW-1185">Reference proteome</keyword>
<dbReference type="InterPro" id="IPR000242">
    <property type="entry name" value="PTP_cat"/>
</dbReference>
<dbReference type="AlphaFoldDB" id="A0A183F0E1"/>
<dbReference type="PROSITE" id="PS50055">
    <property type="entry name" value="TYR_PHOSPHATASE_PTP"/>
    <property type="match status" value="1"/>
</dbReference>
<evidence type="ECO:0000259" key="1">
    <source>
        <dbReference type="PROSITE" id="PS50055"/>
    </source>
</evidence>
<accession>A0A183F0E1</accession>
<sequence>MTYRGKQRNLAHYQWVSWPDKFVPKQLTVPFTLLSSARARKTPTVIHCSAGIGRTGTLVVLEMLAK</sequence>
<evidence type="ECO:0000259" key="2">
    <source>
        <dbReference type="PROSITE" id="PS50056"/>
    </source>
</evidence>
<feature type="domain" description="Tyrosine specific protein phosphatases" evidence="2">
    <location>
        <begin position="43"/>
        <end position="66"/>
    </location>
</feature>
<protein>
    <submittedName>
        <fullName evidence="5">Protein tyrosine phosphatase</fullName>
    </submittedName>
</protein>
<dbReference type="PROSITE" id="PS50056">
    <property type="entry name" value="TYR_PHOSPHATASE_2"/>
    <property type="match status" value="1"/>
</dbReference>
<dbReference type="PANTHER" id="PTHR46163">
    <property type="entry name" value="TYROSINE-PROTEIN PHOSPHATASE-RELATED"/>
    <property type="match status" value="1"/>
</dbReference>
<organism evidence="5">
    <name type="scientific">Gongylonema pulchrum</name>
    <dbReference type="NCBI Taxonomy" id="637853"/>
    <lineage>
        <taxon>Eukaryota</taxon>
        <taxon>Metazoa</taxon>
        <taxon>Ecdysozoa</taxon>
        <taxon>Nematoda</taxon>
        <taxon>Chromadorea</taxon>
        <taxon>Rhabditida</taxon>
        <taxon>Spirurina</taxon>
        <taxon>Spiruromorpha</taxon>
        <taxon>Spiruroidea</taxon>
        <taxon>Gongylonematidae</taxon>
        <taxon>Gongylonema</taxon>
    </lineage>
</organism>
<dbReference type="SUPFAM" id="SSF52799">
    <property type="entry name" value="(Phosphotyrosine protein) phosphatases II"/>
    <property type="match status" value="1"/>
</dbReference>
<dbReference type="InterPro" id="IPR029021">
    <property type="entry name" value="Prot-tyrosine_phosphatase-like"/>
</dbReference>
<name>A0A183F0E1_9BILA</name>
<evidence type="ECO:0000313" key="3">
    <source>
        <dbReference type="EMBL" id="VDN47839.1"/>
    </source>
</evidence>
<dbReference type="Pfam" id="PF00102">
    <property type="entry name" value="Y_phosphatase"/>
    <property type="match status" value="1"/>
</dbReference>
<dbReference type="Gene3D" id="3.90.190.10">
    <property type="entry name" value="Protein tyrosine phosphatase superfamily"/>
    <property type="match status" value="1"/>
</dbReference>
<dbReference type="PROSITE" id="PS00383">
    <property type="entry name" value="TYR_PHOSPHATASE_1"/>
    <property type="match status" value="1"/>
</dbReference>
<reference evidence="5" key="1">
    <citation type="submission" date="2016-06" db="UniProtKB">
        <authorList>
            <consortium name="WormBaseParasite"/>
        </authorList>
    </citation>
    <scope>IDENTIFICATION</scope>
</reference>
<proteinExistence type="predicted"/>
<evidence type="ECO:0000313" key="4">
    <source>
        <dbReference type="Proteomes" id="UP000271098"/>
    </source>
</evidence>
<dbReference type="Proteomes" id="UP000271098">
    <property type="component" value="Unassembled WGS sequence"/>
</dbReference>
<reference evidence="3 4" key="2">
    <citation type="submission" date="2018-11" db="EMBL/GenBank/DDBJ databases">
        <authorList>
            <consortium name="Pathogen Informatics"/>
        </authorList>
    </citation>
    <scope>NUCLEOTIDE SEQUENCE [LARGE SCALE GENOMIC DNA]</scope>
</reference>
<dbReference type="InterPro" id="IPR000387">
    <property type="entry name" value="Tyr_Pase_dom"/>
</dbReference>
<dbReference type="InterPro" id="IPR016130">
    <property type="entry name" value="Tyr_Pase_AS"/>
</dbReference>
<feature type="domain" description="Tyrosine-protein phosphatase" evidence="1">
    <location>
        <begin position="1"/>
        <end position="66"/>
    </location>
</feature>
<dbReference type="EMBL" id="UYRT01113024">
    <property type="protein sequence ID" value="VDN47839.1"/>
    <property type="molecule type" value="Genomic_DNA"/>
</dbReference>
<gene>
    <name evidence="3" type="ORF">GPUH_LOCUS26682</name>
</gene>
<dbReference type="GO" id="GO:0004725">
    <property type="term" value="F:protein tyrosine phosphatase activity"/>
    <property type="evidence" value="ECO:0007669"/>
    <property type="project" value="InterPro"/>
</dbReference>